<organism evidence="1 2">
    <name type="scientific">Rathayibacter iranicus</name>
    <dbReference type="NCBI Taxonomy" id="59737"/>
    <lineage>
        <taxon>Bacteria</taxon>
        <taxon>Bacillati</taxon>
        <taxon>Actinomycetota</taxon>
        <taxon>Actinomycetes</taxon>
        <taxon>Micrococcales</taxon>
        <taxon>Microbacteriaceae</taxon>
        <taxon>Rathayibacter</taxon>
    </lineage>
</organism>
<gene>
    <name evidence="1" type="ORF">C7V51_14775</name>
</gene>
<dbReference type="EMBL" id="CP028130">
    <property type="protein sequence ID" value="AZZ56999.1"/>
    <property type="molecule type" value="Genomic_DNA"/>
</dbReference>
<protein>
    <submittedName>
        <fullName evidence="1">Uncharacterized protein</fullName>
    </submittedName>
</protein>
<evidence type="ECO:0000313" key="2">
    <source>
        <dbReference type="Proteomes" id="UP000283946"/>
    </source>
</evidence>
<dbReference type="Proteomes" id="UP000283946">
    <property type="component" value="Chromosome"/>
</dbReference>
<proteinExistence type="predicted"/>
<dbReference type="KEGG" id="ria:C7V51_14775"/>
<reference evidence="1 2" key="1">
    <citation type="submission" date="2018-03" db="EMBL/GenBank/DDBJ databases">
        <title>Bacteriophage NCPPB3778 and a type I-E CRISPR drive the evolution of the US Biological Select Agent, Rathayibacter toxicus.</title>
        <authorList>
            <person name="Davis E.W.II."/>
            <person name="Tabima J.F."/>
            <person name="Weisberg A.J."/>
            <person name="Dantas Lopes L."/>
            <person name="Wiseman M.S."/>
            <person name="Wiseman M.S."/>
            <person name="Pupko T."/>
            <person name="Belcher M.S."/>
            <person name="Sechler A.J."/>
            <person name="Tancos M.A."/>
            <person name="Schroeder B.K."/>
            <person name="Murray T.D."/>
            <person name="Luster D.G."/>
            <person name="Schneider W.L."/>
            <person name="Rogers E."/>
            <person name="Andreote F.D."/>
            <person name="Grunwald N.J."/>
            <person name="Putnam M.L."/>
            <person name="Chang J.H."/>
        </authorList>
    </citation>
    <scope>NUCLEOTIDE SEQUENCE [LARGE SCALE GENOMIC DNA]</scope>
    <source>
        <strain evidence="1 2">NCCPB 2253</strain>
    </source>
</reference>
<name>A0AAD1ENY5_9MICO</name>
<accession>A0AAD1ENY5</accession>
<sequence length="68" mass="7393">MLRIGVVWWGARPTRQMAHGALITRTEAGSALVDHAFPSSAGVPDSVREEAFHSLRAVLAIVDAVERR</sequence>
<dbReference type="AlphaFoldDB" id="A0AAD1ENY5"/>
<evidence type="ECO:0000313" key="1">
    <source>
        <dbReference type="EMBL" id="AZZ56999.1"/>
    </source>
</evidence>